<organism evidence="2 3">
    <name type="scientific">Nocardioides taihuensis</name>
    <dbReference type="NCBI Taxonomy" id="1835606"/>
    <lineage>
        <taxon>Bacteria</taxon>
        <taxon>Bacillati</taxon>
        <taxon>Actinomycetota</taxon>
        <taxon>Actinomycetes</taxon>
        <taxon>Propionibacteriales</taxon>
        <taxon>Nocardioidaceae</taxon>
        <taxon>Nocardioides</taxon>
    </lineage>
</organism>
<dbReference type="EMBL" id="JBHSKD010000008">
    <property type="protein sequence ID" value="MFC5176831.1"/>
    <property type="molecule type" value="Genomic_DNA"/>
</dbReference>
<proteinExistence type="predicted"/>
<feature type="domain" description="ARB-07466-like C-terminal" evidence="1">
    <location>
        <begin position="70"/>
        <end position="163"/>
    </location>
</feature>
<sequence>MDARAHTDDHTLRTPATTGPGRVVRVVAGLVLALLLAPLLALAAAGPASAKIEDYPAYQPQTRCSPAAKVGTLRLATYLLHHGGGDLGISRSCTIGGTSEHKEGRAFDWALDATSKHDRKLAMWFIDMVRETDERGNEDAVARRMGIMYILWNDHSWSAWNGYEKADYLSSSCKSVKKCSVTLRHRNHVHVSITRPAARGELSWYTRHGVTPVTPTS</sequence>
<evidence type="ECO:0000313" key="3">
    <source>
        <dbReference type="Proteomes" id="UP001596087"/>
    </source>
</evidence>
<dbReference type="Pfam" id="PF26571">
    <property type="entry name" value="VldE"/>
    <property type="match status" value="1"/>
</dbReference>
<keyword evidence="3" id="KW-1185">Reference proteome</keyword>
<comment type="caution">
    <text evidence="2">The sequence shown here is derived from an EMBL/GenBank/DDBJ whole genome shotgun (WGS) entry which is preliminary data.</text>
</comment>
<name>A0ABW0BJC2_9ACTN</name>
<dbReference type="InterPro" id="IPR058593">
    <property type="entry name" value="ARB_07466-like_C"/>
</dbReference>
<protein>
    <recommendedName>
        <fullName evidence="1">ARB-07466-like C-terminal domain-containing protein</fullName>
    </recommendedName>
</protein>
<reference evidence="3" key="1">
    <citation type="journal article" date="2019" name="Int. J. Syst. Evol. Microbiol.">
        <title>The Global Catalogue of Microorganisms (GCM) 10K type strain sequencing project: providing services to taxonomists for standard genome sequencing and annotation.</title>
        <authorList>
            <consortium name="The Broad Institute Genomics Platform"/>
            <consortium name="The Broad Institute Genome Sequencing Center for Infectious Disease"/>
            <person name="Wu L."/>
            <person name="Ma J."/>
        </authorList>
    </citation>
    <scope>NUCLEOTIDE SEQUENCE [LARGE SCALE GENOMIC DNA]</scope>
    <source>
        <strain evidence="3">DFY41</strain>
    </source>
</reference>
<accession>A0ABW0BJC2</accession>
<evidence type="ECO:0000313" key="2">
    <source>
        <dbReference type="EMBL" id="MFC5176831.1"/>
    </source>
</evidence>
<gene>
    <name evidence="2" type="ORF">ACFPGP_09120</name>
</gene>
<dbReference type="Proteomes" id="UP001596087">
    <property type="component" value="Unassembled WGS sequence"/>
</dbReference>
<evidence type="ECO:0000259" key="1">
    <source>
        <dbReference type="Pfam" id="PF26571"/>
    </source>
</evidence>
<dbReference type="RefSeq" id="WP_378589409.1">
    <property type="nucleotide sequence ID" value="NZ_JBHSKD010000008.1"/>
</dbReference>